<dbReference type="GO" id="GO:0009279">
    <property type="term" value="C:cell outer membrane"/>
    <property type="evidence" value="ECO:0007669"/>
    <property type="project" value="UniProtKB-SubCell"/>
</dbReference>
<feature type="signal peptide" evidence="4">
    <location>
        <begin position="1"/>
        <end position="20"/>
    </location>
</feature>
<dbReference type="Gene3D" id="2.40.170.20">
    <property type="entry name" value="TonB-dependent receptor, beta-barrel domain"/>
    <property type="match status" value="1"/>
</dbReference>
<evidence type="ECO:0000256" key="4">
    <source>
        <dbReference type="SAM" id="SignalP"/>
    </source>
</evidence>
<sequence>MRKSVTLLLFGFVSVLTASAQHTVVKGSVIDGTTLAPIPKVTITIEETSQSTETDAEGKFSFTSALPLGEHILKVSKAGYLTKRFPIIIYEGQTLEISDMMLDINVADSVDLFTVTLSDDELNDDTTGGADNISGLLHSSQDIFQRTAAFEFSGSFFSVRGLSSENSSVLINGIEMNKIFNGRPQWSNWGGLNDVLRNQELSSNLTPSYYTFGGILGSTNINTRASEYKKGGRLTYSSSDRSYTNRVIGSYASGLIKGGWAVALSAGKRWGDEGFQEATFYDSNSFFAAVEKLINAAHSLNFTAIYAPNRRGKSSPNTQEVYDLKGITYNEYWGYHDGKKRNSRVKEVNEPVVMLNHYWNITNKISLNTTMAYQFGKSANSRLDYPGGGNPSGAYYQKLPSYALANFNGPDYSTAYLLEQEFLIDGQIDWNQIYDANLTNSSQGITAAYVLYEDRNDDTQITANTTFIADLTEHMTLNGSLNYTQLSSDNFAELTDLLGASSALNKDAFDNVHYDLKNPDRIVGEGDQYRYHYIFEANILSGFTQAQFKYNNIDFYAALSVAHTSYQRDGRYQHEVYPDNSYGKGEKLNFLGLGAKAGLTYKVTGKHVFDFNAAYLTKAPSLRNTYTNARDNHNVVKNISEEKIIAVDASYIFRSSILKAKLTGFYSQIEDANDISFYYADGLSSFDISDNKTSAFVQEILQGIDKRHFGAEFGFEAQLTTTIKLKGACSVGQYTYSNNPNLYLTSSRFTNTGGISYGKSFMKNYKLSNGPQTAYSVGFEYRDPEFWWFGATANFFDKTYVDISPLIRTQNFYSYADGLPFSDYDPEVARKLLKQETFNDYMIVNLVGAKSWKIKQYYLGFFASVNNLLDVVHKTGGYEQARNANYQELKEDASRDRPVFGSKYWYGRGATYFLNVYVRF</sequence>
<name>A0A5C7AHD9_9FLAO</name>
<dbReference type="Gene3D" id="2.60.40.1120">
    <property type="entry name" value="Carboxypeptidase-like, regulatory domain"/>
    <property type="match status" value="1"/>
</dbReference>
<proteinExistence type="predicted"/>
<dbReference type="EMBL" id="VORX01000003">
    <property type="protein sequence ID" value="TXE08226.1"/>
    <property type="molecule type" value="Genomic_DNA"/>
</dbReference>
<accession>A0A5C7AHD9</accession>
<organism evidence="5 6">
    <name type="scientific">Gelidibacter salicanalis</name>
    <dbReference type="NCBI Taxonomy" id="291193"/>
    <lineage>
        <taxon>Bacteria</taxon>
        <taxon>Pseudomonadati</taxon>
        <taxon>Bacteroidota</taxon>
        <taxon>Flavobacteriia</taxon>
        <taxon>Flavobacteriales</taxon>
        <taxon>Flavobacteriaceae</taxon>
        <taxon>Gelidibacter</taxon>
    </lineage>
</organism>
<evidence type="ECO:0000256" key="1">
    <source>
        <dbReference type="ARBA" id="ARBA00004442"/>
    </source>
</evidence>
<evidence type="ECO:0000313" key="6">
    <source>
        <dbReference type="Proteomes" id="UP000321734"/>
    </source>
</evidence>
<protein>
    <submittedName>
        <fullName evidence="5">TonB-dependent receptor</fullName>
    </submittedName>
</protein>
<keyword evidence="2" id="KW-0472">Membrane</keyword>
<evidence type="ECO:0000313" key="5">
    <source>
        <dbReference type="EMBL" id="TXE08226.1"/>
    </source>
</evidence>
<comment type="caution">
    <text evidence="5">The sequence shown here is derived from an EMBL/GenBank/DDBJ whole genome shotgun (WGS) entry which is preliminary data.</text>
</comment>
<dbReference type="OrthoDB" id="1453181at2"/>
<gene>
    <name evidence="5" type="ORF">ES711_06870</name>
</gene>
<dbReference type="SUPFAM" id="SSF56935">
    <property type="entry name" value="Porins"/>
    <property type="match status" value="1"/>
</dbReference>
<evidence type="ECO:0000256" key="2">
    <source>
        <dbReference type="ARBA" id="ARBA00023136"/>
    </source>
</evidence>
<feature type="chain" id="PRO_5023022680" evidence="4">
    <location>
        <begin position="21"/>
        <end position="920"/>
    </location>
</feature>
<comment type="subcellular location">
    <subcellularLocation>
        <location evidence="1">Cell outer membrane</location>
    </subcellularLocation>
</comment>
<keyword evidence="3" id="KW-0998">Cell outer membrane</keyword>
<dbReference type="SUPFAM" id="SSF49464">
    <property type="entry name" value="Carboxypeptidase regulatory domain-like"/>
    <property type="match status" value="1"/>
</dbReference>
<evidence type="ECO:0000256" key="3">
    <source>
        <dbReference type="ARBA" id="ARBA00023237"/>
    </source>
</evidence>
<dbReference type="InterPro" id="IPR036942">
    <property type="entry name" value="Beta-barrel_TonB_sf"/>
</dbReference>
<dbReference type="RefSeq" id="WP_146891871.1">
    <property type="nucleotide sequence ID" value="NZ_VORX01000003.1"/>
</dbReference>
<dbReference type="Pfam" id="PF13715">
    <property type="entry name" value="CarbopepD_reg_2"/>
    <property type="match status" value="1"/>
</dbReference>
<dbReference type="InterPro" id="IPR008969">
    <property type="entry name" value="CarboxyPept-like_regulatory"/>
</dbReference>
<reference evidence="5 6" key="1">
    <citation type="submission" date="2019-08" db="EMBL/GenBank/DDBJ databases">
        <title>Genome sequence of Gelidibacter salicanalis IC162T.</title>
        <authorList>
            <person name="Bowman J.P."/>
        </authorList>
    </citation>
    <scope>NUCLEOTIDE SEQUENCE [LARGE SCALE GENOMIC DNA]</scope>
    <source>
        <strain evidence="5 6">IC162</strain>
    </source>
</reference>
<dbReference type="AlphaFoldDB" id="A0A5C7AHD9"/>
<keyword evidence="5" id="KW-0675">Receptor</keyword>
<keyword evidence="4" id="KW-0732">Signal</keyword>
<keyword evidence="6" id="KW-1185">Reference proteome</keyword>
<dbReference type="Proteomes" id="UP000321734">
    <property type="component" value="Unassembled WGS sequence"/>
</dbReference>